<evidence type="ECO:0000313" key="3">
    <source>
        <dbReference type="Proteomes" id="UP000438429"/>
    </source>
</evidence>
<protein>
    <submittedName>
        <fullName evidence="2">Uncharacterized protein</fullName>
    </submittedName>
</protein>
<feature type="region of interest" description="Disordered" evidence="1">
    <location>
        <begin position="27"/>
        <end position="51"/>
    </location>
</feature>
<evidence type="ECO:0000256" key="1">
    <source>
        <dbReference type="SAM" id="MobiDB-lite"/>
    </source>
</evidence>
<sequence>MCEWVRARGAADLLCCIAAHPAHPEVAGVPPRQGTPPRSQQVNPPHLHTRPLRGLLTSGLRSSHEWMSRVGIGEVRRWHQHNADVR</sequence>
<reference evidence="2 3" key="1">
    <citation type="submission" date="2019-06" db="EMBL/GenBank/DDBJ databases">
        <title>Draft genomes of female and male turbot (Scophthalmus maximus).</title>
        <authorList>
            <person name="Xu H."/>
            <person name="Xu X.-W."/>
            <person name="Shao C."/>
            <person name="Chen S."/>
        </authorList>
    </citation>
    <scope>NUCLEOTIDE SEQUENCE [LARGE SCALE GENOMIC DNA]</scope>
    <source>
        <strain evidence="2">Ysfricsl-2016a</strain>
        <tissue evidence="2">Blood</tissue>
    </source>
</reference>
<proteinExistence type="predicted"/>
<accession>A0A6A4T3F7</accession>
<dbReference type="Proteomes" id="UP000438429">
    <property type="component" value="Unassembled WGS sequence"/>
</dbReference>
<name>A0A6A4T3F7_SCOMX</name>
<gene>
    <name evidence="2" type="ORF">F2P81_010648</name>
</gene>
<organism evidence="2 3">
    <name type="scientific">Scophthalmus maximus</name>
    <name type="common">Turbot</name>
    <name type="synonym">Psetta maxima</name>
    <dbReference type="NCBI Taxonomy" id="52904"/>
    <lineage>
        <taxon>Eukaryota</taxon>
        <taxon>Metazoa</taxon>
        <taxon>Chordata</taxon>
        <taxon>Craniata</taxon>
        <taxon>Vertebrata</taxon>
        <taxon>Euteleostomi</taxon>
        <taxon>Actinopterygii</taxon>
        <taxon>Neopterygii</taxon>
        <taxon>Teleostei</taxon>
        <taxon>Neoteleostei</taxon>
        <taxon>Acanthomorphata</taxon>
        <taxon>Carangaria</taxon>
        <taxon>Pleuronectiformes</taxon>
        <taxon>Pleuronectoidei</taxon>
        <taxon>Scophthalmidae</taxon>
        <taxon>Scophthalmus</taxon>
    </lineage>
</organism>
<dbReference type="AlphaFoldDB" id="A0A6A4T3F7"/>
<dbReference type="EMBL" id="VEVO01000009">
    <property type="protein sequence ID" value="KAF0037774.1"/>
    <property type="molecule type" value="Genomic_DNA"/>
</dbReference>
<evidence type="ECO:0000313" key="2">
    <source>
        <dbReference type="EMBL" id="KAF0037774.1"/>
    </source>
</evidence>
<comment type="caution">
    <text evidence="2">The sequence shown here is derived from an EMBL/GenBank/DDBJ whole genome shotgun (WGS) entry which is preliminary data.</text>
</comment>